<dbReference type="RefSeq" id="WP_377930055.1">
    <property type="nucleotide sequence ID" value="NZ_JBHUEM010000047.1"/>
</dbReference>
<comment type="function">
    <text evidence="1">Removes C-terminal D-alanyl residues from sugar-peptide cell wall precursors.</text>
</comment>
<dbReference type="EMBL" id="JBHUEM010000047">
    <property type="protein sequence ID" value="MFD1738829.1"/>
    <property type="molecule type" value="Genomic_DNA"/>
</dbReference>
<protein>
    <recommendedName>
        <fullName evidence="4">serine-type D-Ala-D-Ala carboxypeptidase</fullName>
        <ecNumber evidence="4">3.4.16.4</ecNumber>
    </recommendedName>
</protein>
<dbReference type="SUPFAM" id="SSF69189">
    <property type="entry name" value="Penicillin-binding protein associated domain"/>
    <property type="match status" value="1"/>
</dbReference>
<dbReference type="Gene3D" id="3.40.710.10">
    <property type="entry name" value="DD-peptidase/beta-lactamase superfamily"/>
    <property type="match status" value="1"/>
</dbReference>
<keyword evidence="5" id="KW-0121">Carboxypeptidase</keyword>
<evidence type="ECO:0000256" key="7">
    <source>
        <dbReference type="ARBA" id="ARBA00022729"/>
    </source>
</evidence>
<evidence type="ECO:0000256" key="3">
    <source>
        <dbReference type="ARBA" id="ARBA00007164"/>
    </source>
</evidence>
<dbReference type="PANTHER" id="PTHR21581:SF11">
    <property type="entry name" value="D-ALANYL-D-ALANINE CARBOXYPEPTIDASE DACA"/>
    <property type="match status" value="1"/>
</dbReference>
<dbReference type="SMART" id="SM00936">
    <property type="entry name" value="PBP5_C"/>
    <property type="match status" value="1"/>
</dbReference>
<comment type="pathway">
    <text evidence="2">Cell wall biogenesis; peptidoglycan biosynthesis.</text>
</comment>
<evidence type="ECO:0000256" key="8">
    <source>
        <dbReference type="ARBA" id="ARBA00022801"/>
    </source>
</evidence>
<keyword evidence="11" id="KW-0961">Cell wall biogenesis/degradation</keyword>
<evidence type="ECO:0000256" key="12">
    <source>
        <dbReference type="ARBA" id="ARBA00034000"/>
    </source>
</evidence>
<organism evidence="15 16">
    <name type="scientific">Bacillus salitolerans</name>
    <dbReference type="NCBI Taxonomy" id="1437434"/>
    <lineage>
        <taxon>Bacteria</taxon>
        <taxon>Bacillati</taxon>
        <taxon>Bacillota</taxon>
        <taxon>Bacilli</taxon>
        <taxon>Bacillales</taxon>
        <taxon>Bacillaceae</taxon>
        <taxon>Bacillus</taxon>
    </lineage>
</organism>
<dbReference type="SUPFAM" id="SSF56601">
    <property type="entry name" value="beta-lactamase/transpeptidase-like"/>
    <property type="match status" value="1"/>
</dbReference>
<dbReference type="EC" id="3.4.16.4" evidence="4"/>
<sequence length="428" mass="46832">MTFVPNSSASAANDILDIQAHSAILVDGNSGMILYEKESETALPTASMTKMMTEYLVLEAIQEGKITWEQETGISEYVYKISQNRNLSNVPLRSDGKYNVRELYEAMAIYSANGATIALSEVVAGSETNFVKMMNDKAAELGLETYKFVNTTGLNNKDLLGMHPEGTGAEEENLMSAKATAKLAYHLINDYPEVLETASIPKKIFREGTSDAINMSNWNWMLPSLIYGYEGVDGLKTGSTDLAGYCFTGTAEKNGIRLISVVMKAGSYEDRFGETRKLFDYGFSNFSVEEIVPAGYQDPNLTVLPVDKGKENEVEVKSTNPISILIKRGEKELYEPTVTIDESLLNKDGALTAPVEKELKVGTLSVAYKGEGQLKFLTSKGEELLATDVITTANVEKSNWFILFFKAIGGFFGDIFSSAADGIKGLFS</sequence>
<dbReference type="InterPro" id="IPR012907">
    <property type="entry name" value="Peptidase_S11_C"/>
</dbReference>
<comment type="caution">
    <text evidence="15">The sequence shown here is derived from an EMBL/GenBank/DDBJ whole genome shotgun (WGS) entry which is preliminary data.</text>
</comment>
<evidence type="ECO:0000256" key="1">
    <source>
        <dbReference type="ARBA" id="ARBA00003217"/>
    </source>
</evidence>
<evidence type="ECO:0000259" key="14">
    <source>
        <dbReference type="SMART" id="SM00936"/>
    </source>
</evidence>
<keyword evidence="16" id="KW-1185">Reference proteome</keyword>
<evidence type="ECO:0000256" key="5">
    <source>
        <dbReference type="ARBA" id="ARBA00022645"/>
    </source>
</evidence>
<keyword evidence="8 15" id="KW-0378">Hydrolase</keyword>
<gene>
    <name evidence="15" type="ORF">ACFSCX_20130</name>
</gene>
<dbReference type="InterPro" id="IPR018044">
    <property type="entry name" value="Peptidase_S11"/>
</dbReference>
<evidence type="ECO:0000256" key="9">
    <source>
        <dbReference type="ARBA" id="ARBA00022960"/>
    </source>
</evidence>
<keyword evidence="6" id="KW-0645">Protease</keyword>
<dbReference type="InterPro" id="IPR015956">
    <property type="entry name" value="Peniciliin-bd_prot_C_sf"/>
</dbReference>
<keyword evidence="7" id="KW-0732">Signal</keyword>
<evidence type="ECO:0000256" key="6">
    <source>
        <dbReference type="ARBA" id="ARBA00022670"/>
    </source>
</evidence>
<keyword evidence="9" id="KW-0133">Cell shape</keyword>
<dbReference type="Pfam" id="PF00768">
    <property type="entry name" value="Peptidase_S11"/>
    <property type="match status" value="1"/>
</dbReference>
<dbReference type="PANTHER" id="PTHR21581">
    <property type="entry name" value="D-ALANYL-D-ALANINE CARBOXYPEPTIDASE"/>
    <property type="match status" value="1"/>
</dbReference>
<comment type="catalytic activity">
    <reaction evidence="12">
        <text>Preferential cleavage: (Ac)2-L-Lys-D-Ala-|-D-Ala. Also transpeptidation of peptidyl-alanyl moieties that are N-acyl substituents of D-alanine.</text>
        <dbReference type="EC" id="3.4.16.4"/>
    </reaction>
</comment>
<dbReference type="InterPro" id="IPR037167">
    <property type="entry name" value="Peptidase_S11_C_sf"/>
</dbReference>
<dbReference type="GO" id="GO:0016787">
    <property type="term" value="F:hydrolase activity"/>
    <property type="evidence" value="ECO:0007669"/>
    <property type="project" value="UniProtKB-KW"/>
</dbReference>
<proteinExistence type="inferred from homology"/>
<dbReference type="InterPro" id="IPR001967">
    <property type="entry name" value="Peptidase_S11_N"/>
</dbReference>
<dbReference type="InterPro" id="IPR012338">
    <property type="entry name" value="Beta-lactam/transpept-like"/>
</dbReference>
<evidence type="ECO:0000256" key="10">
    <source>
        <dbReference type="ARBA" id="ARBA00022984"/>
    </source>
</evidence>
<accession>A0ABW4LUJ3</accession>
<evidence type="ECO:0000313" key="15">
    <source>
        <dbReference type="EMBL" id="MFD1738829.1"/>
    </source>
</evidence>
<dbReference type="PRINTS" id="PR00725">
    <property type="entry name" value="DADACBPTASE1"/>
</dbReference>
<evidence type="ECO:0000313" key="16">
    <source>
        <dbReference type="Proteomes" id="UP001597214"/>
    </source>
</evidence>
<evidence type="ECO:0000256" key="13">
    <source>
        <dbReference type="RuleBase" id="RU004016"/>
    </source>
</evidence>
<name>A0ABW4LUJ3_9BACI</name>
<evidence type="ECO:0000256" key="11">
    <source>
        <dbReference type="ARBA" id="ARBA00023316"/>
    </source>
</evidence>
<reference evidence="16" key="1">
    <citation type="journal article" date="2019" name="Int. J. Syst. Evol. Microbiol.">
        <title>The Global Catalogue of Microorganisms (GCM) 10K type strain sequencing project: providing services to taxonomists for standard genome sequencing and annotation.</title>
        <authorList>
            <consortium name="The Broad Institute Genomics Platform"/>
            <consortium name="The Broad Institute Genome Sequencing Center for Infectious Disease"/>
            <person name="Wu L."/>
            <person name="Ma J."/>
        </authorList>
    </citation>
    <scope>NUCLEOTIDE SEQUENCE [LARGE SCALE GENOMIC DNA]</scope>
    <source>
        <strain evidence="16">CCUG 49339</strain>
    </source>
</reference>
<evidence type="ECO:0000256" key="2">
    <source>
        <dbReference type="ARBA" id="ARBA00004752"/>
    </source>
</evidence>
<comment type="similarity">
    <text evidence="3 13">Belongs to the peptidase S11 family.</text>
</comment>
<dbReference type="Pfam" id="PF07943">
    <property type="entry name" value="PBP5_C"/>
    <property type="match status" value="1"/>
</dbReference>
<keyword evidence="10" id="KW-0573">Peptidoglycan synthesis</keyword>
<dbReference type="Gene3D" id="2.60.410.10">
    <property type="entry name" value="D-Ala-D-Ala carboxypeptidase, C-terminal domain"/>
    <property type="match status" value="1"/>
</dbReference>
<feature type="domain" description="Peptidase S11 D-Ala-D-Ala carboxypeptidase A C-terminal" evidence="14">
    <location>
        <begin position="286"/>
        <end position="397"/>
    </location>
</feature>
<dbReference type="Proteomes" id="UP001597214">
    <property type="component" value="Unassembled WGS sequence"/>
</dbReference>
<evidence type="ECO:0000256" key="4">
    <source>
        <dbReference type="ARBA" id="ARBA00012448"/>
    </source>
</evidence>